<comment type="pathway">
    <text evidence="1">Secondary metabolite biosynthesis; terpenoid biosynthesis.</text>
</comment>
<dbReference type="GO" id="GO:0004315">
    <property type="term" value="F:3-oxoacyl-[acyl-carrier-protein] synthase activity"/>
    <property type="evidence" value="ECO:0007669"/>
    <property type="project" value="InterPro"/>
</dbReference>
<organism evidence="12 13">
    <name type="scientific">Lentithecium fluviatile CBS 122367</name>
    <dbReference type="NCBI Taxonomy" id="1168545"/>
    <lineage>
        <taxon>Eukaryota</taxon>
        <taxon>Fungi</taxon>
        <taxon>Dikarya</taxon>
        <taxon>Ascomycota</taxon>
        <taxon>Pezizomycotina</taxon>
        <taxon>Dothideomycetes</taxon>
        <taxon>Pleosporomycetidae</taxon>
        <taxon>Pleosporales</taxon>
        <taxon>Massarineae</taxon>
        <taxon>Lentitheciaceae</taxon>
        <taxon>Lentithecium</taxon>
    </lineage>
</organism>
<dbReference type="GO" id="GO:0006633">
    <property type="term" value="P:fatty acid biosynthetic process"/>
    <property type="evidence" value="ECO:0007669"/>
    <property type="project" value="InterPro"/>
</dbReference>
<dbReference type="InterPro" id="IPR050091">
    <property type="entry name" value="PKS_NRPS_Biosynth_Enz"/>
</dbReference>
<dbReference type="PANTHER" id="PTHR43775">
    <property type="entry name" value="FATTY ACID SYNTHASE"/>
    <property type="match status" value="1"/>
</dbReference>
<dbReference type="GO" id="GO:0044550">
    <property type="term" value="P:secondary metabolite biosynthetic process"/>
    <property type="evidence" value="ECO:0007669"/>
    <property type="project" value="TreeGrafter"/>
</dbReference>
<evidence type="ECO:0000256" key="6">
    <source>
        <dbReference type="ARBA" id="ARBA00023268"/>
    </source>
</evidence>
<dbReference type="InterPro" id="IPR016039">
    <property type="entry name" value="Thiolase-like"/>
</dbReference>
<dbReference type="PROSITE" id="PS00606">
    <property type="entry name" value="KS3_1"/>
    <property type="match status" value="1"/>
</dbReference>
<dbReference type="InterPro" id="IPR014031">
    <property type="entry name" value="Ketoacyl_synth_C"/>
</dbReference>
<dbReference type="InterPro" id="IPR001375">
    <property type="entry name" value="Peptidase_S9_cat"/>
</dbReference>
<dbReference type="SMART" id="SM00825">
    <property type="entry name" value="PKS_KS"/>
    <property type="match status" value="1"/>
</dbReference>
<dbReference type="SUPFAM" id="SSF52151">
    <property type="entry name" value="FabD/lysophospholipase-like"/>
    <property type="match status" value="1"/>
</dbReference>
<evidence type="ECO:0000256" key="5">
    <source>
        <dbReference type="ARBA" id="ARBA00022679"/>
    </source>
</evidence>
<reference evidence="12" key="1">
    <citation type="journal article" date="2020" name="Stud. Mycol.">
        <title>101 Dothideomycetes genomes: a test case for predicting lifestyles and emergence of pathogens.</title>
        <authorList>
            <person name="Haridas S."/>
            <person name="Albert R."/>
            <person name="Binder M."/>
            <person name="Bloem J."/>
            <person name="Labutti K."/>
            <person name="Salamov A."/>
            <person name="Andreopoulos B."/>
            <person name="Baker S."/>
            <person name="Barry K."/>
            <person name="Bills G."/>
            <person name="Bluhm B."/>
            <person name="Cannon C."/>
            <person name="Castanera R."/>
            <person name="Culley D."/>
            <person name="Daum C."/>
            <person name="Ezra D."/>
            <person name="Gonzalez J."/>
            <person name="Henrissat B."/>
            <person name="Kuo A."/>
            <person name="Liang C."/>
            <person name="Lipzen A."/>
            <person name="Lutzoni F."/>
            <person name="Magnuson J."/>
            <person name="Mondo S."/>
            <person name="Nolan M."/>
            <person name="Ohm R."/>
            <person name="Pangilinan J."/>
            <person name="Park H.-J."/>
            <person name="Ramirez L."/>
            <person name="Alfaro M."/>
            <person name="Sun H."/>
            <person name="Tritt A."/>
            <person name="Yoshinaga Y."/>
            <person name="Zwiers L.-H."/>
            <person name="Turgeon B."/>
            <person name="Goodwin S."/>
            <person name="Spatafora J."/>
            <person name="Crous P."/>
            <person name="Grigoriev I."/>
        </authorList>
    </citation>
    <scope>NUCLEOTIDE SEQUENCE</scope>
    <source>
        <strain evidence="12">CBS 122367</strain>
    </source>
</reference>
<feature type="domain" description="PKS/mFAS DH" evidence="11">
    <location>
        <begin position="1291"/>
        <end position="1602"/>
    </location>
</feature>
<dbReference type="PROSITE" id="PS00012">
    <property type="entry name" value="PHOSPHOPANTETHEINE"/>
    <property type="match status" value="2"/>
</dbReference>
<feature type="active site" description="Proton donor; for dehydratase activity" evidence="7">
    <location>
        <position position="1510"/>
    </location>
</feature>
<dbReference type="PROSITE" id="PS52019">
    <property type="entry name" value="PKS_MFAS_DH"/>
    <property type="match status" value="1"/>
</dbReference>
<dbReference type="SUPFAM" id="SSF47336">
    <property type="entry name" value="ACP-like"/>
    <property type="match status" value="2"/>
</dbReference>
<dbReference type="InterPro" id="IPR014030">
    <property type="entry name" value="Ketoacyl_synth_N"/>
</dbReference>
<dbReference type="SUPFAM" id="SSF53335">
    <property type="entry name" value="S-adenosyl-L-methionine-dependent methyltransferases"/>
    <property type="match status" value="1"/>
</dbReference>
<dbReference type="SMART" id="SM00823">
    <property type="entry name" value="PKS_PP"/>
    <property type="match status" value="2"/>
</dbReference>
<dbReference type="SUPFAM" id="SSF55048">
    <property type="entry name" value="Probable ACP-binding domain of malonyl-CoA ACP transacylase"/>
    <property type="match status" value="1"/>
</dbReference>
<dbReference type="GO" id="GO:0006508">
    <property type="term" value="P:proteolysis"/>
    <property type="evidence" value="ECO:0007669"/>
    <property type="project" value="InterPro"/>
</dbReference>
<protein>
    <recommendedName>
        <fullName evidence="14">Polyketide synthase</fullName>
    </recommendedName>
</protein>
<dbReference type="Pfam" id="PF20434">
    <property type="entry name" value="BD-FAE"/>
    <property type="match status" value="1"/>
</dbReference>
<dbReference type="InterPro" id="IPR036736">
    <property type="entry name" value="ACP-like_sf"/>
</dbReference>
<feature type="domain" description="Ketosynthase family 3 (KS3)" evidence="10">
    <location>
        <begin position="383"/>
        <end position="798"/>
    </location>
</feature>
<dbReference type="InterPro" id="IPR006162">
    <property type="entry name" value="Ppantetheine_attach_site"/>
</dbReference>
<dbReference type="InterPro" id="IPR009081">
    <property type="entry name" value="PP-bd_ACP"/>
</dbReference>
<dbReference type="SMART" id="SM00827">
    <property type="entry name" value="PKS_AT"/>
    <property type="match status" value="1"/>
</dbReference>
<evidence type="ECO:0000256" key="3">
    <source>
        <dbReference type="ARBA" id="ARBA00022553"/>
    </source>
</evidence>
<dbReference type="PROSITE" id="PS50075">
    <property type="entry name" value="CARRIER"/>
    <property type="match status" value="2"/>
</dbReference>
<dbReference type="Pfam" id="PF00698">
    <property type="entry name" value="Acyl_transf_1"/>
    <property type="match status" value="1"/>
</dbReference>
<dbReference type="InterPro" id="IPR041068">
    <property type="entry name" value="HTH_51"/>
</dbReference>
<dbReference type="InterPro" id="IPR049492">
    <property type="entry name" value="BD-FAE-like_dom"/>
</dbReference>
<feature type="domain" description="Carrier" evidence="9">
    <location>
        <begin position="1757"/>
        <end position="1833"/>
    </location>
</feature>
<feature type="region of interest" description="Disordered" evidence="8">
    <location>
        <begin position="1736"/>
        <end position="1757"/>
    </location>
</feature>
<dbReference type="GO" id="GO:0031177">
    <property type="term" value="F:phosphopantetheine binding"/>
    <property type="evidence" value="ECO:0007669"/>
    <property type="project" value="InterPro"/>
</dbReference>
<dbReference type="InterPro" id="IPR049900">
    <property type="entry name" value="PKS_mFAS_DH"/>
</dbReference>
<evidence type="ECO:0000256" key="7">
    <source>
        <dbReference type="PROSITE-ProRule" id="PRU01363"/>
    </source>
</evidence>
<evidence type="ECO:0000259" key="11">
    <source>
        <dbReference type="PROSITE" id="PS52019"/>
    </source>
</evidence>
<sequence>MVPPSLVVFGPQTPHPTTDQLVRLRSTLLNNEHLESFAAAIEDLGSFWETLVNADSDLAQIPGVDLLHTFNVWVEQGVFPTGSSMPLPNTILTPLTLIIHIIEYFDSLGDDALRCSHAQVLKHVTDAGVQGFCSGLLAAVAVACSSDEDNLVRLACVSLRLAVVIGAYVDLDGAFGEGDKETACVAVRWAKPEHEQSILDILKGFPLAYISVVSSADTVTVTVDSGSVSGLKQSLTAAGASVTTIPLGGRFHHSDHTKAVDKTQALLSSVPGLRYLPGSRPLVLVRGGSGTAIGIDASLEECVVRSMMLNVFDWHVTITQSIACISNRAPGGKAQVLSLGLTDCVPRTLAAEHGLEVHNLLAVKAAKSGHAGSEDTPDGALPDDAIAIVGMACRFPGADDLEEFWNVLQSGSTMLGTLPKDRFTTTGLRRSPDNDMVFRGNFLREGFAFDHRFFGKSSREAASMDPQHKLVLQVAYETLESAGYFNKENRPVDVGVYVGVAASDYEDNVASHPANAFSVLGMVRAFNSGKISHFFGFSGPSLVFDTACSSSAVAIHTASRAIQKGDCSMALAGGVNVITSPILHQNLAAANFLSPTGASKAFDARADGYCRGEGSGLVLLKKYSAAVADSDRILGVLAGSGVNQNDHSAPITVPVSGSQSDLYRTVLESSGLDAKEVSFVEAHGTGTPKGDPIECASIRLVFGSQPDRKLHFGSVKGNIGHTEAASGVAGLIKTLLMMERRLIPPQASFQSLNPNIPPLEAANMEISRSLKPWNVKRMVAFVNNYGAAGSNAALAVTQAPKSDSGKHYAETIAQKRVTPTYPVMVTAKSATSLQAYARALKTFLDHHRDADQSKLLADVTYSLAYKKARDMPFSFKAKIKSIPELRQQLESCMSQPLSARSALLRARPIVLVFCGQTGNTVNLSEDAFNALPVLQKHLSQCDSILMTKGLNSIFPTIFQREPILDVVDLNTALFSVQYSMAMSWIDSGLKVETMVGHSFGELTALAVAGYISLEDAIHLIAGRARLMKEKWPPERGAMLAVDAIKPRVDELISLTQQKHEGAYLEIACYNGPSSHVVVGSKAAIQALEETISTNSPSVKAKALNVTHGFHSAFVDSIMKEYAKIVDQVVVRKPKISLQLCSSSEQDGWRHIGYQRIASQSRRPVFFRDTVSRIEERYGACTWIEAGSGTAAMALTRRALQDSSADGHSFHSVKFGEIDALGSLADLTLGLWDAGVKFQYWPFASPPQEARFKLMTLPPYQFEKHTHRLEYIDSHKSAKTKLVEVPVSSQKPTLVSFAKLLGPDHHTALFNVDQSVEDFVVLIEGHSVLGNPLCPVSLYVEIATRAAKLIAVDFDPVKHAPQMENLVVSAPLGRDLNRKINATLERLGSEKNAWRFRVTSSARDAAGATSHATAVIRLCSVRNVALEPRFKQIQRLINYDRVNGILTDPAAAGVQGSMVYKMFDRVVNYSEIYRGVVRIASKGNEVSGIVSMPASESSALKETSCDPLAIDNFTQVAGLHVNGLDDCNEDEVYICSTVEELQDMRDMSEKVPSRGPWLVFSTCSGNSGKELSNDIYVFEPESKTIVVMILGVKFHKTNVNALKRVLSRANASGTVENIKSTLSVVEEQAANAIWRPHPTVQKQRLAEAYVKPKSVAGIQSEVAKLLHDVADAPIEDITDTTRLEDIGIDSLMATELLGAIRKKFNINLSAREFEDIVDFKSLCEALDSSDASFSEDDSVSEKFETRATTPSSGYEGEMLQNDMTPKLAALVKEHLEYDGELLPDTKLGDAGLDSLMGIELSNDIQKQFGKQVDVMKLDSDTTFGQLSELVIPSSRNITAQSVSEKLLRVKFQNDASNAQTPVEEMQRQLGHEEPTERASGPQDMALDGVDGDFRAIRSDYARFAEETGWAGFRTNVYPKQRQLVLAYVLEAFSELGCDVVSLNVGDPVPSVPHLPKHDKVIAQYFAVLRDASLVALKGDGFVRTNVAAPQTKASQLLEQMLVAFPQHASELKLLESTGSKLAQVLSGSIDPLNIIFRTKADRYLLENVYTNSPMFATGTKVMGNFLRQALGCRRKGKLRILELGAGTGGTTKHMVDVLTSLGVDFSYTFTDLSSSLVAAAKRKFSKYPGMDYMVLDIEKNPLEDLVGKHHLIVSSNCVHATKSLLVSLTNARKMLRSDGIICLLELTRNLFWLDCVFGLLEGWWLFEDGRQHVLASEHLWKQTLMQAGFKHVDWSDDASEESNQYRVVVGFASASSQNAGSTALTRETVEFQRIGSTVLEADIYYPRQPDDGERRRPIAIMIHGGGHIMLSRKDIRPKQTRVLLERGFLPVSIDYRLCPEVTLTEGPMADVCTALGWARNVLPKLSLARPDIRPNGNKVAVVGWSTGGTLSLTLGWTARQRDIAPPDAALAFYCPTDYESNFWKMPNYPENTTAADAAIDYDLLEGVQDRPLTAYKVPREQGAVAGWMTLKDPRSRIALHMNWNGQALPTLLDGLPSGSTVSAAEAKRYLSRPQPSLERIREVSPFAQAVLGSYKTPTFFVHGTMDDLVPCDHTEKISAALAARDVPTGTAIVEGAHHYFDLYPESEEKYRDAVVRGYDFLCAQLEMN</sequence>
<dbReference type="Gene3D" id="3.40.366.10">
    <property type="entry name" value="Malonyl-Coenzyme A Acyl Carrier Protein, domain 2"/>
    <property type="match status" value="2"/>
</dbReference>
<dbReference type="Gene3D" id="3.40.50.1820">
    <property type="entry name" value="alpha/beta hydrolase"/>
    <property type="match status" value="1"/>
</dbReference>
<dbReference type="Pfam" id="PF18558">
    <property type="entry name" value="HTH_51"/>
    <property type="match status" value="1"/>
</dbReference>
<dbReference type="SUPFAM" id="SSF53901">
    <property type="entry name" value="Thiolase-like"/>
    <property type="match status" value="1"/>
</dbReference>
<evidence type="ECO:0000256" key="2">
    <source>
        <dbReference type="ARBA" id="ARBA00022450"/>
    </source>
</evidence>
<dbReference type="Gene3D" id="3.40.47.10">
    <property type="match status" value="1"/>
</dbReference>
<dbReference type="Pfam" id="PF16073">
    <property type="entry name" value="SAT"/>
    <property type="match status" value="1"/>
</dbReference>
<dbReference type="InterPro" id="IPR001227">
    <property type="entry name" value="Ac_transferase_dom_sf"/>
</dbReference>
<evidence type="ECO:0000313" key="12">
    <source>
        <dbReference type="EMBL" id="KAF2675586.1"/>
    </source>
</evidence>
<dbReference type="InterPro" id="IPR016036">
    <property type="entry name" value="Malonyl_transacylase_ACP-bd"/>
</dbReference>
<gene>
    <name evidence="12" type="ORF">K458DRAFT_397816</name>
</gene>
<dbReference type="EMBL" id="MU005664">
    <property type="protein sequence ID" value="KAF2675586.1"/>
    <property type="molecule type" value="Genomic_DNA"/>
</dbReference>
<dbReference type="PROSITE" id="PS52004">
    <property type="entry name" value="KS3_2"/>
    <property type="match status" value="1"/>
</dbReference>
<dbReference type="GO" id="GO:0004312">
    <property type="term" value="F:fatty acid synthase activity"/>
    <property type="evidence" value="ECO:0007669"/>
    <property type="project" value="TreeGrafter"/>
</dbReference>
<dbReference type="Pfam" id="PF00550">
    <property type="entry name" value="PP-binding"/>
    <property type="match status" value="2"/>
</dbReference>
<keyword evidence="6" id="KW-0511">Multifunctional enzyme</keyword>
<dbReference type="GO" id="GO:0008236">
    <property type="term" value="F:serine-type peptidase activity"/>
    <property type="evidence" value="ECO:0007669"/>
    <property type="project" value="InterPro"/>
</dbReference>
<keyword evidence="4" id="KW-0489">Methyltransferase</keyword>
<dbReference type="CDD" id="cd00833">
    <property type="entry name" value="PKS"/>
    <property type="match status" value="1"/>
</dbReference>
<dbReference type="InterPro" id="IPR016035">
    <property type="entry name" value="Acyl_Trfase/lysoPLipase"/>
</dbReference>
<dbReference type="Pfam" id="PF02801">
    <property type="entry name" value="Ketoacyl-synt_C"/>
    <property type="match status" value="1"/>
</dbReference>
<feature type="region of interest" description="N-terminal hotdog fold" evidence="7">
    <location>
        <begin position="1291"/>
        <end position="1422"/>
    </location>
</feature>
<dbReference type="InterPro" id="IPR014043">
    <property type="entry name" value="Acyl_transferase_dom"/>
</dbReference>
<dbReference type="InterPro" id="IPR049551">
    <property type="entry name" value="PKS_DH_C"/>
</dbReference>
<dbReference type="Pfam" id="PF00326">
    <property type="entry name" value="Peptidase_S9"/>
    <property type="match status" value="1"/>
</dbReference>
<feature type="compositionally biased region" description="Basic and acidic residues" evidence="8">
    <location>
        <begin position="1863"/>
        <end position="1875"/>
    </location>
</feature>
<dbReference type="Gene3D" id="1.10.1200.10">
    <property type="entry name" value="ACP-like"/>
    <property type="match status" value="2"/>
</dbReference>
<accession>A0A6G1IBK8</accession>
<dbReference type="InterPro" id="IPR020806">
    <property type="entry name" value="PKS_PP-bd"/>
</dbReference>
<evidence type="ECO:0000256" key="8">
    <source>
        <dbReference type="SAM" id="MobiDB-lite"/>
    </source>
</evidence>
<dbReference type="InterPro" id="IPR032088">
    <property type="entry name" value="SAT"/>
</dbReference>
<keyword evidence="2" id="KW-0596">Phosphopantetheine</keyword>
<evidence type="ECO:0000256" key="4">
    <source>
        <dbReference type="ARBA" id="ARBA00022603"/>
    </source>
</evidence>
<evidence type="ECO:0000259" key="9">
    <source>
        <dbReference type="PROSITE" id="PS50075"/>
    </source>
</evidence>
<evidence type="ECO:0008006" key="14">
    <source>
        <dbReference type="Google" id="ProtNLM"/>
    </source>
</evidence>
<dbReference type="Gene3D" id="3.30.70.3290">
    <property type="match status" value="1"/>
</dbReference>
<evidence type="ECO:0000259" key="10">
    <source>
        <dbReference type="PROSITE" id="PS52004"/>
    </source>
</evidence>
<keyword evidence="13" id="KW-1185">Reference proteome</keyword>
<feature type="region of interest" description="Disordered" evidence="8">
    <location>
        <begin position="1856"/>
        <end position="1883"/>
    </location>
</feature>
<dbReference type="InterPro" id="IPR013217">
    <property type="entry name" value="Methyltransf_12"/>
</dbReference>
<dbReference type="Pfam" id="PF00109">
    <property type="entry name" value="ketoacyl-synt"/>
    <property type="match status" value="1"/>
</dbReference>
<dbReference type="Pfam" id="PF08242">
    <property type="entry name" value="Methyltransf_12"/>
    <property type="match status" value="1"/>
</dbReference>
<dbReference type="PANTHER" id="PTHR43775:SF21">
    <property type="entry name" value="NON-REDUCING POLYKETIDE SYNTHASE AUSA-RELATED"/>
    <property type="match status" value="1"/>
</dbReference>
<proteinExistence type="predicted"/>
<dbReference type="GO" id="GO:0008168">
    <property type="term" value="F:methyltransferase activity"/>
    <property type="evidence" value="ECO:0007669"/>
    <property type="project" value="UniProtKB-KW"/>
</dbReference>
<dbReference type="OrthoDB" id="429813at2759"/>
<keyword evidence="5" id="KW-0808">Transferase</keyword>
<evidence type="ECO:0000256" key="1">
    <source>
        <dbReference type="ARBA" id="ARBA00004721"/>
    </source>
</evidence>
<dbReference type="InterPro" id="IPR029063">
    <property type="entry name" value="SAM-dependent_MTases_sf"/>
</dbReference>
<dbReference type="Pfam" id="PF14765">
    <property type="entry name" value="PS-DH"/>
    <property type="match status" value="1"/>
</dbReference>
<dbReference type="Proteomes" id="UP000799291">
    <property type="component" value="Unassembled WGS sequence"/>
</dbReference>
<dbReference type="CDD" id="cd02440">
    <property type="entry name" value="AdoMet_MTases"/>
    <property type="match status" value="1"/>
</dbReference>
<dbReference type="InterPro" id="IPR020841">
    <property type="entry name" value="PKS_Beta-ketoAc_synthase_dom"/>
</dbReference>
<name>A0A6G1IBK8_9PLEO</name>
<evidence type="ECO:0000313" key="13">
    <source>
        <dbReference type="Proteomes" id="UP000799291"/>
    </source>
</evidence>
<dbReference type="InterPro" id="IPR018201">
    <property type="entry name" value="Ketoacyl_synth_AS"/>
</dbReference>
<dbReference type="InterPro" id="IPR042104">
    <property type="entry name" value="PKS_dehydratase_sf"/>
</dbReference>
<feature type="region of interest" description="C-terminal hotdog fold" evidence="7">
    <location>
        <begin position="1450"/>
        <end position="1602"/>
    </location>
</feature>
<dbReference type="GO" id="GO:0032259">
    <property type="term" value="P:methylation"/>
    <property type="evidence" value="ECO:0007669"/>
    <property type="project" value="UniProtKB-KW"/>
</dbReference>
<dbReference type="Gene3D" id="3.10.129.110">
    <property type="entry name" value="Polyketide synthase dehydratase"/>
    <property type="match status" value="1"/>
</dbReference>
<dbReference type="Gene3D" id="3.40.50.150">
    <property type="entry name" value="Vaccinia Virus protein VP39"/>
    <property type="match status" value="1"/>
</dbReference>
<dbReference type="InterPro" id="IPR029058">
    <property type="entry name" value="AB_hydrolase_fold"/>
</dbReference>
<keyword evidence="3" id="KW-0597">Phosphoprotein</keyword>
<feature type="active site" description="Proton acceptor; for dehydratase activity" evidence="7">
    <location>
        <position position="1325"/>
    </location>
</feature>
<feature type="domain" description="Carrier" evidence="9">
    <location>
        <begin position="1655"/>
        <end position="1729"/>
    </location>
</feature>
<dbReference type="SUPFAM" id="SSF53474">
    <property type="entry name" value="alpha/beta-Hydrolases"/>
    <property type="match status" value="1"/>
</dbReference>